<gene>
    <name evidence="1" type="ORF">M513_10653</name>
</gene>
<proteinExistence type="predicted"/>
<accession>A0A085LTY9</accession>
<dbReference type="EMBL" id="KL363293">
    <property type="protein sequence ID" value="KFD48435.1"/>
    <property type="molecule type" value="Genomic_DNA"/>
</dbReference>
<reference evidence="1 2" key="1">
    <citation type="journal article" date="2014" name="Nat. Genet.">
        <title>Genome and transcriptome of the porcine whipworm Trichuris suis.</title>
        <authorList>
            <person name="Jex A.R."/>
            <person name="Nejsum P."/>
            <person name="Schwarz E.M."/>
            <person name="Hu L."/>
            <person name="Young N.D."/>
            <person name="Hall R.S."/>
            <person name="Korhonen P.K."/>
            <person name="Liao S."/>
            <person name="Thamsborg S."/>
            <person name="Xia J."/>
            <person name="Xu P."/>
            <person name="Wang S."/>
            <person name="Scheerlinck J.P."/>
            <person name="Hofmann A."/>
            <person name="Sternberg P.W."/>
            <person name="Wang J."/>
            <person name="Gasser R.B."/>
        </authorList>
    </citation>
    <scope>NUCLEOTIDE SEQUENCE [LARGE SCALE GENOMIC DNA]</scope>
    <source>
        <strain evidence="1">DCEP-RM93M</strain>
    </source>
</reference>
<evidence type="ECO:0000313" key="2">
    <source>
        <dbReference type="Proteomes" id="UP000030764"/>
    </source>
</evidence>
<protein>
    <submittedName>
        <fullName evidence="1">Uncharacterized protein</fullName>
    </submittedName>
</protein>
<sequence>MCFLYGQLREKWTAPHSQQGELGRLVPDCGAGVDWERFCCPVSFCVCEETAKQHSECSEKWDFDSTILES</sequence>
<evidence type="ECO:0000313" key="1">
    <source>
        <dbReference type="EMBL" id="KFD48435.1"/>
    </source>
</evidence>
<keyword evidence="2" id="KW-1185">Reference proteome</keyword>
<name>A0A085LTY9_9BILA</name>
<dbReference type="Proteomes" id="UP000030764">
    <property type="component" value="Unassembled WGS sequence"/>
</dbReference>
<organism evidence="1 2">
    <name type="scientific">Trichuris suis</name>
    <name type="common">pig whipworm</name>
    <dbReference type="NCBI Taxonomy" id="68888"/>
    <lineage>
        <taxon>Eukaryota</taxon>
        <taxon>Metazoa</taxon>
        <taxon>Ecdysozoa</taxon>
        <taxon>Nematoda</taxon>
        <taxon>Enoplea</taxon>
        <taxon>Dorylaimia</taxon>
        <taxon>Trichinellida</taxon>
        <taxon>Trichuridae</taxon>
        <taxon>Trichuris</taxon>
    </lineage>
</organism>
<dbReference type="AlphaFoldDB" id="A0A085LTY9"/>